<dbReference type="PANTHER" id="PTHR44154">
    <property type="entry name" value="QUINONE OXIDOREDUCTASE"/>
    <property type="match status" value="1"/>
</dbReference>
<dbReference type="RefSeq" id="WP_047785462.1">
    <property type="nucleotide sequence ID" value="NZ_JZWI01000018.1"/>
</dbReference>
<feature type="domain" description="Enoyl reductase (ER)" evidence="2">
    <location>
        <begin position="18"/>
        <end position="332"/>
    </location>
</feature>
<dbReference type="SUPFAM" id="SSF51735">
    <property type="entry name" value="NAD(P)-binding Rossmann-fold domains"/>
    <property type="match status" value="1"/>
</dbReference>
<dbReference type="InterPro" id="IPR011032">
    <property type="entry name" value="GroES-like_sf"/>
</dbReference>
<keyword evidence="1" id="KW-0521">NADP</keyword>
<evidence type="ECO:0000256" key="1">
    <source>
        <dbReference type="ARBA" id="ARBA00022857"/>
    </source>
</evidence>
<proteinExistence type="predicted"/>
<keyword evidence="4" id="KW-1185">Reference proteome</keyword>
<organism evidence="3 4">
    <name type="scientific">Variovorax paradoxus</name>
    <dbReference type="NCBI Taxonomy" id="34073"/>
    <lineage>
        <taxon>Bacteria</taxon>
        <taxon>Pseudomonadati</taxon>
        <taxon>Pseudomonadota</taxon>
        <taxon>Betaproteobacteria</taxon>
        <taxon>Burkholderiales</taxon>
        <taxon>Comamonadaceae</taxon>
        <taxon>Variovorax</taxon>
    </lineage>
</organism>
<gene>
    <name evidence="3" type="ORF">VPARA_35440</name>
</gene>
<evidence type="ECO:0000313" key="4">
    <source>
        <dbReference type="Proteomes" id="UP000035170"/>
    </source>
</evidence>
<dbReference type="InterPro" id="IPR020843">
    <property type="entry name" value="ER"/>
</dbReference>
<dbReference type="Gene3D" id="3.90.180.10">
    <property type="entry name" value="Medium-chain alcohol dehydrogenases, catalytic domain"/>
    <property type="match status" value="1"/>
</dbReference>
<dbReference type="Gene3D" id="3.40.50.720">
    <property type="entry name" value="NAD(P)-binding Rossmann-like Domain"/>
    <property type="match status" value="1"/>
</dbReference>
<dbReference type="Proteomes" id="UP000035170">
    <property type="component" value="Unassembled WGS sequence"/>
</dbReference>
<evidence type="ECO:0000259" key="2">
    <source>
        <dbReference type="SMART" id="SM00829"/>
    </source>
</evidence>
<evidence type="ECO:0000313" key="3">
    <source>
        <dbReference type="EMBL" id="KLN55193.1"/>
    </source>
</evidence>
<dbReference type="Pfam" id="PF08240">
    <property type="entry name" value="ADH_N"/>
    <property type="match status" value="1"/>
</dbReference>
<dbReference type="InterPro" id="IPR051603">
    <property type="entry name" value="Zinc-ADH_QOR/CCCR"/>
</dbReference>
<protein>
    <submittedName>
        <fullName evidence="3">Zinc-type alcohol dehydrogenase-like protein</fullName>
    </submittedName>
</protein>
<name>A0A0H2LYC3_VARPD</name>
<dbReference type="SUPFAM" id="SSF50129">
    <property type="entry name" value="GroES-like"/>
    <property type="match status" value="1"/>
</dbReference>
<dbReference type="EMBL" id="JZWI01000018">
    <property type="protein sequence ID" value="KLN55193.1"/>
    <property type="molecule type" value="Genomic_DNA"/>
</dbReference>
<accession>A0A0H2LYC3</accession>
<reference evidence="3 4" key="1">
    <citation type="submission" date="2015-03" db="EMBL/GenBank/DDBJ databases">
        <title>Genome sequence of Variovorax paradoxus TBEA6.</title>
        <authorList>
            <person name="Poehlein A."/>
            <person name="Schuldes J."/>
            <person name="Wuebbeler J.H."/>
            <person name="Hiessl S."/>
            <person name="Steinbuechel A."/>
            <person name="Daniel R."/>
        </authorList>
    </citation>
    <scope>NUCLEOTIDE SEQUENCE [LARGE SCALE GENOMIC DNA]</scope>
    <source>
        <strain evidence="3 4">TBEA6</strain>
    </source>
</reference>
<sequence length="337" mass="34689">MARTSSSTMRAAVLDAAGQPFRVAELPRPAAGPGQVRVRIHASGVNPLDTKIRAGQAAHAQQPLPSVLGMDLAGVVEAVGPGVTKFRCGDEVYGMAGGIGGLQGTLAEYAAVDAGLIALKPHNLGMREAAGIPLVFITACEGLVDRAKTQAGQTVLVHGGAGGVGHMAVQLAHSLGATVFATGTPEQAETIRQFGATPIDFTTTSVDDYVAQHTAGEGFDVVYDTVGGAVLDASFAAARRYGGHVVSCLGWGTHKLAPLSFRAATYSGVFTLLPMITGRGRAHHGEILEAATRLVEAGRLVPLMDARRFTLNEAASAHEAVESGKARGRIVVDIEAA</sequence>
<dbReference type="SMART" id="SM00829">
    <property type="entry name" value="PKS_ER"/>
    <property type="match status" value="1"/>
</dbReference>
<dbReference type="Pfam" id="PF13602">
    <property type="entry name" value="ADH_zinc_N_2"/>
    <property type="match status" value="1"/>
</dbReference>
<dbReference type="InterPro" id="IPR036291">
    <property type="entry name" value="NAD(P)-bd_dom_sf"/>
</dbReference>
<dbReference type="PATRIC" id="fig|34073.19.peg.3633"/>
<comment type="caution">
    <text evidence="3">The sequence shown here is derived from an EMBL/GenBank/DDBJ whole genome shotgun (WGS) entry which is preliminary data.</text>
</comment>
<dbReference type="InterPro" id="IPR013154">
    <property type="entry name" value="ADH-like_N"/>
</dbReference>
<dbReference type="GO" id="GO:0016491">
    <property type="term" value="F:oxidoreductase activity"/>
    <property type="evidence" value="ECO:0007669"/>
    <property type="project" value="InterPro"/>
</dbReference>
<dbReference type="AlphaFoldDB" id="A0A0H2LYC3"/>
<dbReference type="CDD" id="cd08272">
    <property type="entry name" value="MDR6"/>
    <property type="match status" value="1"/>
</dbReference>
<dbReference type="PANTHER" id="PTHR44154:SF1">
    <property type="entry name" value="QUINONE OXIDOREDUCTASE"/>
    <property type="match status" value="1"/>
</dbReference>